<dbReference type="GO" id="GO:0043634">
    <property type="term" value="P:polyadenylation-dependent ncRNA catabolic process"/>
    <property type="evidence" value="ECO:0007669"/>
    <property type="project" value="TreeGrafter"/>
</dbReference>
<dbReference type="SUPFAM" id="SSF81631">
    <property type="entry name" value="PAP/OAS1 substrate-binding domain"/>
    <property type="match status" value="1"/>
</dbReference>
<dbReference type="InterPro" id="IPR054708">
    <property type="entry name" value="MTPAP-like_central"/>
</dbReference>
<feature type="domain" description="PAP-associated" evidence="6">
    <location>
        <begin position="336"/>
        <end position="394"/>
    </location>
</feature>
<feature type="domain" description="Poly(A) RNA polymerase mitochondrial-like central palm" evidence="7">
    <location>
        <begin position="148"/>
        <end position="281"/>
    </location>
</feature>
<dbReference type="FunFam" id="1.10.1410.10:FF:000003">
    <property type="entry name" value="non-canonical poly(A) RNA polymerase PAPD7"/>
    <property type="match status" value="1"/>
</dbReference>
<feature type="compositionally biased region" description="Basic residues" evidence="5">
    <location>
        <begin position="1"/>
        <end position="16"/>
    </location>
</feature>
<dbReference type="FunFam" id="3.30.460.10:FF:000051">
    <property type="entry name" value="DNA2/NAM7 helicase family protein"/>
    <property type="match status" value="1"/>
</dbReference>
<dbReference type="SUPFAM" id="SSF81301">
    <property type="entry name" value="Nucleotidyltransferase"/>
    <property type="match status" value="1"/>
</dbReference>
<evidence type="ECO:0000313" key="8">
    <source>
        <dbReference type="EMBL" id="OCB86714.1"/>
    </source>
</evidence>
<keyword evidence="4" id="KW-0460">Magnesium</keyword>
<evidence type="ECO:0000256" key="4">
    <source>
        <dbReference type="ARBA" id="ARBA00022842"/>
    </source>
</evidence>
<dbReference type="Pfam" id="PF22600">
    <property type="entry name" value="MTPAP-like_central"/>
    <property type="match status" value="1"/>
</dbReference>
<evidence type="ECO:0000256" key="5">
    <source>
        <dbReference type="SAM" id="MobiDB-lite"/>
    </source>
</evidence>
<accession>A0A9Q5HVM9</accession>
<keyword evidence="9" id="KW-1185">Reference proteome</keyword>
<dbReference type="InterPro" id="IPR043519">
    <property type="entry name" value="NT_sf"/>
</dbReference>
<comment type="caution">
    <text evidence="8">The sequence shown here is derived from an EMBL/GenBank/DDBJ whole genome shotgun (WGS) entry which is preliminary data.</text>
</comment>
<protein>
    <recommendedName>
        <fullName evidence="2">polynucleotide adenylyltransferase</fullName>
        <ecNumber evidence="2">2.7.7.19</ecNumber>
    </recommendedName>
</protein>
<dbReference type="EMBL" id="LNZH02000199">
    <property type="protein sequence ID" value="OCB86714.1"/>
    <property type="molecule type" value="Genomic_DNA"/>
</dbReference>
<feature type="compositionally biased region" description="Basic and acidic residues" evidence="5">
    <location>
        <begin position="71"/>
        <end position="98"/>
    </location>
</feature>
<sequence>MEPPRTRSKKNKKKSSRQVSPQPIRLDSDSDSPKQPVAGPSRLTNLPQTVKASQSFSSDLDFIALEPEEDTQPKRPVREWDRGKNDRDRYRERDEHANGRKRRREDRERDGTSAPRNTDAKKANLKSRKYPWTAYVEWDSCRNVAQLLHKEVEAYIKYISPTSVEHEVRHMTVLLIAASIRKTYPDAKVLPFGSFETKLYLPQGDIDLVVKSRTLENADKVAALRSLANIVRRTGITDNVTLISKAKVPIIKFVTLYGRLAVDISINQSNGVQAGEMINRFTREFPALRALVLIVKSFLRQRNLNEVYSGGLGSYAIVCLAMHPKVRRAEIDSAKNLGVLMLEFFELYGKYFNYTNTGISLRHGGSYFSKQARGWKDYYRPYLLSIEDPGNISNDISRGSFGIKKVKQTFAGAYELMLSSLYVSADILSARHGSRTVDLRRGSTFSRSSDEMSVLSSILGVDQEMINHRRLIQEVCDEGNLARLLGIDPLIELNLSSRATVEKRSREVESVAEAWGEADMVIESEEEGEEGEVSEGVFENGGDTPALGHDEESRYRISVRQNGGSALKRRRTVTTKSVQSLSAGTVFVADDEDDEDDISTDHHSERLQFYDGPDVATNSSDGIDEIERAYEAAAGEILDSEVGFEDEEDSAYAMRGKGKRRAVEPVRKELRQAYWASKSVQGYDSDSS</sequence>
<dbReference type="InterPro" id="IPR002058">
    <property type="entry name" value="PAP_assoc"/>
</dbReference>
<dbReference type="AlphaFoldDB" id="A0A9Q5HVM9"/>
<dbReference type="PANTHER" id="PTHR23092:SF15">
    <property type="entry name" value="INACTIVE NON-CANONICAL POLY(A) RNA POLYMERASE PROTEIN TRF4-2-RELATED"/>
    <property type="match status" value="1"/>
</dbReference>
<evidence type="ECO:0000259" key="7">
    <source>
        <dbReference type="Pfam" id="PF22600"/>
    </source>
</evidence>
<reference evidence="8" key="1">
    <citation type="submission" date="2016-06" db="EMBL/GenBank/DDBJ databases">
        <title>Draft Genome sequence of the fungus Inonotus baumii.</title>
        <authorList>
            <person name="Zhu H."/>
            <person name="Lin W."/>
        </authorList>
    </citation>
    <scope>NUCLEOTIDE SEQUENCE</scope>
    <source>
        <strain evidence="8">821</strain>
    </source>
</reference>
<organism evidence="8 9">
    <name type="scientific">Sanghuangporus baumii</name>
    <name type="common">Phellinus baumii</name>
    <dbReference type="NCBI Taxonomy" id="108892"/>
    <lineage>
        <taxon>Eukaryota</taxon>
        <taxon>Fungi</taxon>
        <taxon>Dikarya</taxon>
        <taxon>Basidiomycota</taxon>
        <taxon>Agaricomycotina</taxon>
        <taxon>Agaricomycetes</taxon>
        <taxon>Hymenochaetales</taxon>
        <taxon>Hymenochaetaceae</taxon>
        <taxon>Sanghuangporus</taxon>
    </lineage>
</organism>
<dbReference type="CDD" id="cd05402">
    <property type="entry name" value="NT_PAP_TUTase"/>
    <property type="match status" value="1"/>
</dbReference>
<feature type="compositionally biased region" description="Acidic residues" evidence="5">
    <location>
        <begin position="524"/>
        <end position="533"/>
    </location>
</feature>
<dbReference type="EC" id="2.7.7.19" evidence="2"/>
<dbReference type="Gene3D" id="3.30.460.10">
    <property type="entry name" value="Beta Polymerase, domain 2"/>
    <property type="match status" value="1"/>
</dbReference>
<dbReference type="GO" id="GO:0031499">
    <property type="term" value="C:TRAMP complex"/>
    <property type="evidence" value="ECO:0007669"/>
    <property type="project" value="TreeGrafter"/>
</dbReference>
<dbReference type="Pfam" id="PF03828">
    <property type="entry name" value="PAP_assoc"/>
    <property type="match status" value="1"/>
</dbReference>
<evidence type="ECO:0000256" key="1">
    <source>
        <dbReference type="ARBA" id="ARBA00008593"/>
    </source>
</evidence>
<feature type="compositionally biased region" description="Polar residues" evidence="5">
    <location>
        <begin position="42"/>
        <end position="58"/>
    </location>
</feature>
<dbReference type="GO" id="GO:0003729">
    <property type="term" value="F:mRNA binding"/>
    <property type="evidence" value="ECO:0007669"/>
    <property type="project" value="TreeGrafter"/>
</dbReference>
<evidence type="ECO:0000313" key="9">
    <source>
        <dbReference type="Proteomes" id="UP000757232"/>
    </source>
</evidence>
<evidence type="ECO:0000259" key="6">
    <source>
        <dbReference type="Pfam" id="PF03828"/>
    </source>
</evidence>
<keyword evidence="3" id="KW-0479">Metal-binding</keyword>
<dbReference type="GO" id="GO:0031123">
    <property type="term" value="P:RNA 3'-end processing"/>
    <property type="evidence" value="ECO:0007669"/>
    <property type="project" value="TreeGrafter"/>
</dbReference>
<evidence type="ECO:0000256" key="2">
    <source>
        <dbReference type="ARBA" id="ARBA00012388"/>
    </source>
</evidence>
<dbReference type="GO" id="GO:0010605">
    <property type="term" value="P:negative regulation of macromolecule metabolic process"/>
    <property type="evidence" value="ECO:0007669"/>
    <property type="project" value="UniProtKB-ARBA"/>
</dbReference>
<comment type="similarity">
    <text evidence="1">Belongs to the DNA polymerase type-B-like family.</text>
</comment>
<dbReference type="Gene3D" id="1.10.1410.10">
    <property type="match status" value="1"/>
</dbReference>
<evidence type="ECO:0000256" key="3">
    <source>
        <dbReference type="ARBA" id="ARBA00022723"/>
    </source>
</evidence>
<proteinExistence type="inferred from homology"/>
<dbReference type="PANTHER" id="PTHR23092">
    <property type="entry name" value="POLY(A) RNA POLYMERASE"/>
    <property type="match status" value="1"/>
</dbReference>
<dbReference type="OrthoDB" id="273917at2759"/>
<dbReference type="Proteomes" id="UP000757232">
    <property type="component" value="Unassembled WGS sequence"/>
</dbReference>
<name>A0A9Q5HVM9_SANBA</name>
<dbReference type="InterPro" id="IPR045862">
    <property type="entry name" value="Trf4-like"/>
</dbReference>
<feature type="region of interest" description="Disordered" evidence="5">
    <location>
        <begin position="1"/>
        <end position="124"/>
    </location>
</feature>
<gene>
    <name evidence="8" type="ORF">A7U60_g6173</name>
</gene>
<dbReference type="GO" id="GO:0046872">
    <property type="term" value="F:metal ion binding"/>
    <property type="evidence" value="ECO:0007669"/>
    <property type="project" value="UniProtKB-KW"/>
</dbReference>
<dbReference type="GO" id="GO:0005730">
    <property type="term" value="C:nucleolus"/>
    <property type="evidence" value="ECO:0007669"/>
    <property type="project" value="TreeGrafter"/>
</dbReference>
<dbReference type="GO" id="GO:1990817">
    <property type="term" value="F:poly(A) RNA polymerase activity"/>
    <property type="evidence" value="ECO:0007669"/>
    <property type="project" value="UniProtKB-EC"/>
</dbReference>
<feature type="region of interest" description="Disordered" evidence="5">
    <location>
        <begin position="524"/>
        <end position="549"/>
    </location>
</feature>